<evidence type="ECO:0000256" key="1">
    <source>
        <dbReference type="SAM" id="MobiDB-lite"/>
    </source>
</evidence>
<evidence type="ECO:0000313" key="2">
    <source>
        <dbReference type="EMBL" id="CAJ1377688.1"/>
    </source>
</evidence>
<gene>
    <name evidence="2" type="ORF">EVOR1521_LOCUS6419</name>
</gene>
<dbReference type="Gene3D" id="1.20.5.110">
    <property type="match status" value="1"/>
</dbReference>
<proteinExistence type="predicted"/>
<dbReference type="CDD" id="cd15841">
    <property type="entry name" value="SNARE_Qc"/>
    <property type="match status" value="1"/>
</dbReference>
<dbReference type="PANTHER" id="PTHR35609">
    <property type="entry name" value="MACRO DOMAIN-CONTAINING PROTEIN"/>
    <property type="match status" value="1"/>
</dbReference>
<dbReference type="Proteomes" id="UP001178507">
    <property type="component" value="Unassembled WGS sequence"/>
</dbReference>
<evidence type="ECO:0000313" key="3">
    <source>
        <dbReference type="Proteomes" id="UP001178507"/>
    </source>
</evidence>
<dbReference type="EMBL" id="CAUJNA010000480">
    <property type="protein sequence ID" value="CAJ1377688.1"/>
    <property type="molecule type" value="Genomic_DNA"/>
</dbReference>
<protein>
    <submittedName>
        <fullName evidence="2">Uncharacterized protein</fullName>
    </submittedName>
</protein>
<organism evidence="2 3">
    <name type="scientific">Effrenium voratum</name>
    <dbReference type="NCBI Taxonomy" id="2562239"/>
    <lineage>
        <taxon>Eukaryota</taxon>
        <taxon>Sar</taxon>
        <taxon>Alveolata</taxon>
        <taxon>Dinophyceae</taxon>
        <taxon>Suessiales</taxon>
        <taxon>Symbiodiniaceae</taxon>
        <taxon>Effrenium</taxon>
    </lineage>
</organism>
<dbReference type="AlphaFoldDB" id="A0AA36I0X0"/>
<feature type="compositionally biased region" description="Low complexity" evidence="1">
    <location>
        <begin position="96"/>
        <end position="106"/>
    </location>
</feature>
<keyword evidence="3" id="KW-1185">Reference proteome</keyword>
<comment type="caution">
    <text evidence="2">The sequence shown here is derived from an EMBL/GenBank/DDBJ whole genome shotgun (WGS) entry which is preliminary data.</text>
</comment>
<accession>A0AA36I0X0</accession>
<feature type="region of interest" description="Disordered" evidence="1">
    <location>
        <begin position="90"/>
        <end position="115"/>
    </location>
</feature>
<dbReference type="PANTHER" id="PTHR35609:SF1">
    <property type="entry name" value="MACRO DOMAIN-CONTAINING PROTEIN"/>
    <property type="match status" value="1"/>
</dbReference>
<sequence length="515" mass="56097">MSWFRQMRKFTTMNADAVLWSDAVTRCNSNALRKSASGCGWFKTFAMPVHYTDCSICGEVRTFQPEAAAGYPAATPEGSRGAARLMAEEAARRASRTSASSSAAGAKRPDQRDPHIDKAYDQIDNMLEGLLTKSQQIKHTLGHHNEIIPEIAESVERDQARMEKQKAEMKRRSSRVADGGKLASFEPSSSRAFGVQEKDYEGTRELFDYADGFLQVKATGQRFQAGPFEAVSCAELHRRLHEILPETLQMRRSPFTLGDMLPQEAVSGGLTFKNIVDSTLDLMADPQNAGAVFQVASLYNCLQLQEPGSQPEDGITGYADMATQGAVSSMACPAAAVFRNYFLNGGQGHGQQVELMSQVGDLLANKREGYWMVKNGFLLPRPGAKLIDLSERLEGDKILADDVSCRTKVGVHWDTQVVLEDFTQNICQVCCSAPAVAFSKIVKAQHWAPFAVSLLTGAYDATLAAATLLAAQQPPNLDYAVDRQGPRCLPMRTARCVPRAPGTDGSLCEAAGRPA</sequence>
<reference evidence="2" key="1">
    <citation type="submission" date="2023-08" db="EMBL/GenBank/DDBJ databases">
        <authorList>
            <person name="Chen Y."/>
            <person name="Shah S."/>
            <person name="Dougan E. K."/>
            <person name="Thang M."/>
            <person name="Chan C."/>
        </authorList>
    </citation>
    <scope>NUCLEOTIDE SEQUENCE</scope>
</reference>
<name>A0AA36I0X0_9DINO</name>